<dbReference type="Proteomes" id="UP000251717">
    <property type="component" value="Unassembled WGS sequence"/>
</dbReference>
<keyword evidence="2 4" id="KW-0808">Transferase</keyword>
<keyword evidence="5" id="KW-1185">Reference proteome</keyword>
<dbReference type="InterPro" id="IPR001173">
    <property type="entry name" value="Glyco_trans_2-like"/>
</dbReference>
<keyword evidence="1 4" id="KW-0328">Glycosyltransferase</keyword>
<dbReference type="PANTHER" id="PTHR22916:SF51">
    <property type="entry name" value="GLYCOSYLTRANSFERASE EPSH-RELATED"/>
    <property type="match status" value="1"/>
</dbReference>
<accession>A0A315XPP3</accession>
<dbReference type="SUPFAM" id="SSF53448">
    <property type="entry name" value="Nucleotide-diphospho-sugar transferases"/>
    <property type="match status" value="1"/>
</dbReference>
<gene>
    <name evidence="4" type="primary">epsJ_3</name>
    <name evidence="4" type="ORF">MBBTH_00660</name>
</gene>
<name>A0A315XPP3_9EURY</name>
<proteinExistence type="predicted"/>
<evidence type="ECO:0000313" key="4">
    <source>
        <dbReference type="EMBL" id="PWB88335.1"/>
    </source>
</evidence>
<dbReference type="AlphaFoldDB" id="A0A315XPP3"/>
<sequence>MVISLTKISIIIPVYNTSEYLDECLESVLNQKFQDIEIICVNDGSTDNSLEILQKYPVKIINQTNQGLSASRNNALKEASGEYILFLDSDDYISENALEEIYEIMESKDLDLLIFKIIEFDAKTREKSKYSYFEMDLLKSHVNGNVFNYSDVKELLFRISVTAPGKLYRRDLIGDMKFNEGLIFEDNPFFIELFLKAKRVYFDDNYYYFRRVHNDSITQSNFEKFPDVIPIYNIINDIVIRSGEYDTVKHKLFNRQCRDIYLRFSQVPDEMKQDFFLKIQDDFKSKKERYESDGTWELANKRSRKIFSNALKFNYYRDFESSINEYDIKRKNKKFKRKNKKTDKKIPKSINRLKKLFKH</sequence>
<dbReference type="EMBL" id="MZGS01000006">
    <property type="protein sequence ID" value="PWB88335.1"/>
    <property type="molecule type" value="Genomic_DNA"/>
</dbReference>
<dbReference type="InterPro" id="IPR029044">
    <property type="entry name" value="Nucleotide-diphossugar_trans"/>
</dbReference>
<evidence type="ECO:0000313" key="5">
    <source>
        <dbReference type="Proteomes" id="UP000251717"/>
    </source>
</evidence>
<evidence type="ECO:0000256" key="1">
    <source>
        <dbReference type="ARBA" id="ARBA00022676"/>
    </source>
</evidence>
<dbReference type="GO" id="GO:0016757">
    <property type="term" value="F:glycosyltransferase activity"/>
    <property type="evidence" value="ECO:0007669"/>
    <property type="project" value="UniProtKB-KW"/>
</dbReference>
<protein>
    <submittedName>
        <fullName evidence="4">Putative glycosyltransferase EpsJ</fullName>
        <ecNumber evidence="4">2.4.-.-</ecNumber>
    </submittedName>
</protein>
<comment type="caution">
    <text evidence="4">The sequence shown here is derived from an EMBL/GenBank/DDBJ whole genome shotgun (WGS) entry which is preliminary data.</text>
</comment>
<dbReference type="Gene3D" id="3.90.550.10">
    <property type="entry name" value="Spore Coat Polysaccharide Biosynthesis Protein SpsA, Chain A"/>
    <property type="match status" value="1"/>
</dbReference>
<feature type="domain" description="Glycosyltransferase 2-like" evidence="3">
    <location>
        <begin position="9"/>
        <end position="142"/>
    </location>
</feature>
<evidence type="ECO:0000256" key="2">
    <source>
        <dbReference type="ARBA" id="ARBA00022679"/>
    </source>
</evidence>
<organism evidence="4 5">
    <name type="scientific">Methanobrevibacter thaueri</name>
    <dbReference type="NCBI Taxonomy" id="190975"/>
    <lineage>
        <taxon>Archaea</taxon>
        <taxon>Methanobacteriati</taxon>
        <taxon>Methanobacteriota</taxon>
        <taxon>Methanomada group</taxon>
        <taxon>Methanobacteria</taxon>
        <taxon>Methanobacteriales</taxon>
        <taxon>Methanobacteriaceae</taxon>
        <taxon>Methanobrevibacter</taxon>
    </lineage>
</organism>
<dbReference type="CDD" id="cd00761">
    <property type="entry name" value="Glyco_tranf_GTA_type"/>
    <property type="match status" value="1"/>
</dbReference>
<reference evidence="4 5" key="1">
    <citation type="submission" date="2017-03" db="EMBL/GenBank/DDBJ databases">
        <title>Genome sequence of Methanobrevibacter thaueri.</title>
        <authorList>
            <person name="Poehlein A."/>
            <person name="Seedorf H."/>
            <person name="Daniel R."/>
        </authorList>
    </citation>
    <scope>NUCLEOTIDE SEQUENCE [LARGE SCALE GENOMIC DNA]</scope>
    <source>
        <strain evidence="4 5">DSM 11995</strain>
    </source>
</reference>
<dbReference type="EC" id="2.4.-.-" evidence="4"/>
<dbReference type="PANTHER" id="PTHR22916">
    <property type="entry name" value="GLYCOSYLTRANSFERASE"/>
    <property type="match status" value="1"/>
</dbReference>
<evidence type="ECO:0000259" key="3">
    <source>
        <dbReference type="Pfam" id="PF00535"/>
    </source>
</evidence>
<dbReference type="Pfam" id="PF00535">
    <property type="entry name" value="Glycos_transf_2"/>
    <property type="match status" value="1"/>
</dbReference>